<protein>
    <submittedName>
        <fullName evidence="10">ATP-binding cassette domain-containing protein</fullName>
    </submittedName>
</protein>
<evidence type="ECO:0000256" key="2">
    <source>
        <dbReference type="ARBA" id="ARBA00005417"/>
    </source>
</evidence>
<proteinExistence type="inferred from homology"/>
<keyword evidence="5" id="KW-0547">Nucleotide-binding</keyword>
<dbReference type="Proteomes" id="UP001081283">
    <property type="component" value="Unassembled WGS sequence"/>
</dbReference>
<feature type="region of interest" description="Disordered" evidence="8">
    <location>
        <begin position="1"/>
        <end position="21"/>
    </location>
</feature>
<comment type="subcellular location">
    <subcellularLocation>
        <location evidence="1">Cell membrane</location>
        <topology evidence="1">Peripheral membrane protein</topology>
    </subcellularLocation>
</comment>
<evidence type="ECO:0000256" key="5">
    <source>
        <dbReference type="ARBA" id="ARBA00022741"/>
    </source>
</evidence>
<dbReference type="SMART" id="SM00382">
    <property type="entry name" value="AAA"/>
    <property type="match status" value="1"/>
</dbReference>
<dbReference type="Pfam" id="PF00005">
    <property type="entry name" value="ABC_tran"/>
    <property type="match status" value="1"/>
</dbReference>
<evidence type="ECO:0000256" key="3">
    <source>
        <dbReference type="ARBA" id="ARBA00022448"/>
    </source>
</evidence>
<gene>
    <name evidence="10" type="ORF">OEG82_06515</name>
</gene>
<dbReference type="InterPro" id="IPR017871">
    <property type="entry name" value="ABC_transporter-like_CS"/>
</dbReference>
<organism evidence="10 11">
    <name type="scientific">Hoeflea ulvae</name>
    <dbReference type="NCBI Taxonomy" id="2983764"/>
    <lineage>
        <taxon>Bacteria</taxon>
        <taxon>Pseudomonadati</taxon>
        <taxon>Pseudomonadota</taxon>
        <taxon>Alphaproteobacteria</taxon>
        <taxon>Hyphomicrobiales</taxon>
        <taxon>Rhizobiaceae</taxon>
        <taxon>Hoeflea</taxon>
    </lineage>
</organism>
<dbReference type="Gene3D" id="3.40.50.300">
    <property type="entry name" value="P-loop containing nucleotide triphosphate hydrolases"/>
    <property type="match status" value="1"/>
</dbReference>
<accession>A0ABT3YCQ3</accession>
<evidence type="ECO:0000259" key="9">
    <source>
        <dbReference type="PROSITE" id="PS50893"/>
    </source>
</evidence>
<evidence type="ECO:0000313" key="11">
    <source>
        <dbReference type="Proteomes" id="UP001081283"/>
    </source>
</evidence>
<comment type="similarity">
    <text evidence="2">Belongs to the ABC transporter superfamily.</text>
</comment>
<dbReference type="SUPFAM" id="SSF52540">
    <property type="entry name" value="P-loop containing nucleoside triphosphate hydrolases"/>
    <property type="match status" value="1"/>
</dbReference>
<comment type="caution">
    <text evidence="10">The sequence shown here is derived from an EMBL/GenBank/DDBJ whole genome shotgun (WGS) entry which is preliminary data.</text>
</comment>
<sequence>MPDLVPVTPPSSSAAGTQTTRDRIMPGALRIDGLSLKIAGKTLVNIGRLTLDPRSVTVIMGPNGAGKSLLLRLVHGLIAPTQGWISWGEVACGEATRSTQAMVFQKPVLLRRSVAANIDFVLRLRAGTSAQRKARCEELLTRVGLLGQADQPARLLSGGEQQRLALARALATRPKVLLLDEATASLDPASVQMIEQIVLASSTDETKVIFVTHDIGQARRLADDVAFLHHGELVEHRPAEAFFVQPSSEAAKAYLAGRIVL</sequence>
<evidence type="ECO:0000256" key="7">
    <source>
        <dbReference type="ARBA" id="ARBA00023136"/>
    </source>
</evidence>
<dbReference type="InterPro" id="IPR027417">
    <property type="entry name" value="P-loop_NTPase"/>
</dbReference>
<keyword evidence="3" id="KW-0813">Transport</keyword>
<keyword evidence="11" id="KW-1185">Reference proteome</keyword>
<dbReference type="InterPro" id="IPR003439">
    <property type="entry name" value="ABC_transporter-like_ATP-bd"/>
</dbReference>
<feature type="compositionally biased region" description="Polar residues" evidence="8">
    <location>
        <begin position="10"/>
        <end position="19"/>
    </location>
</feature>
<dbReference type="RefSeq" id="WP_267611624.1">
    <property type="nucleotide sequence ID" value="NZ_JAOVZQ010000001.1"/>
</dbReference>
<name>A0ABT3YCQ3_9HYPH</name>
<feature type="domain" description="ABC transporter" evidence="9">
    <location>
        <begin position="29"/>
        <end position="255"/>
    </location>
</feature>
<evidence type="ECO:0000256" key="8">
    <source>
        <dbReference type="SAM" id="MobiDB-lite"/>
    </source>
</evidence>
<reference evidence="10" key="1">
    <citation type="submission" date="2022-10" db="EMBL/GenBank/DDBJ databases">
        <title>Hoeflea sp. J2-29, isolated from marine algae.</title>
        <authorList>
            <person name="Kristyanto S."/>
            <person name="Kim J.M."/>
            <person name="Jeon C.O."/>
        </authorList>
    </citation>
    <scope>NUCLEOTIDE SEQUENCE</scope>
    <source>
        <strain evidence="10">J2-29</strain>
    </source>
</reference>
<dbReference type="InterPro" id="IPR003593">
    <property type="entry name" value="AAA+_ATPase"/>
</dbReference>
<evidence type="ECO:0000256" key="1">
    <source>
        <dbReference type="ARBA" id="ARBA00004202"/>
    </source>
</evidence>
<evidence type="ECO:0000256" key="6">
    <source>
        <dbReference type="ARBA" id="ARBA00022840"/>
    </source>
</evidence>
<keyword evidence="6 10" id="KW-0067">ATP-binding</keyword>
<keyword evidence="7" id="KW-0472">Membrane</keyword>
<dbReference type="EMBL" id="JAOVZQ010000001">
    <property type="protein sequence ID" value="MCY0093671.1"/>
    <property type="molecule type" value="Genomic_DNA"/>
</dbReference>
<dbReference type="PANTHER" id="PTHR43166:SF9">
    <property type="entry name" value="GLUTAMATE_ASPARTATE IMPORT ATP-BINDING PROTEIN GLTL"/>
    <property type="match status" value="1"/>
</dbReference>
<evidence type="ECO:0000256" key="4">
    <source>
        <dbReference type="ARBA" id="ARBA00022475"/>
    </source>
</evidence>
<evidence type="ECO:0000313" key="10">
    <source>
        <dbReference type="EMBL" id="MCY0093671.1"/>
    </source>
</evidence>
<dbReference type="PROSITE" id="PS50893">
    <property type="entry name" value="ABC_TRANSPORTER_2"/>
    <property type="match status" value="1"/>
</dbReference>
<dbReference type="GO" id="GO:0005524">
    <property type="term" value="F:ATP binding"/>
    <property type="evidence" value="ECO:0007669"/>
    <property type="project" value="UniProtKB-KW"/>
</dbReference>
<dbReference type="InterPro" id="IPR050086">
    <property type="entry name" value="MetN_ABC_transporter-like"/>
</dbReference>
<dbReference type="PANTHER" id="PTHR43166">
    <property type="entry name" value="AMINO ACID IMPORT ATP-BINDING PROTEIN"/>
    <property type="match status" value="1"/>
</dbReference>
<dbReference type="PROSITE" id="PS00211">
    <property type="entry name" value="ABC_TRANSPORTER_1"/>
    <property type="match status" value="1"/>
</dbReference>
<keyword evidence="4" id="KW-1003">Cell membrane</keyword>